<dbReference type="PANTHER" id="PTHR33392">
    <property type="entry name" value="POLYISOPRENYL-TEICHOIC ACID--PEPTIDOGLYCAN TEICHOIC ACID TRANSFERASE TAGU"/>
    <property type="match status" value="1"/>
</dbReference>
<dbReference type="NCBIfam" id="TIGR00350">
    <property type="entry name" value="lytR_cpsA_psr"/>
    <property type="match status" value="1"/>
</dbReference>
<accession>A0A2I1JVB4</accession>
<evidence type="ECO:0000259" key="2">
    <source>
        <dbReference type="Pfam" id="PF03816"/>
    </source>
</evidence>
<feature type="domain" description="Cell envelope-related transcriptional attenuator" evidence="2">
    <location>
        <begin position="58"/>
        <end position="197"/>
    </location>
</feature>
<gene>
    <name evidence="3" type="ORF">CYJ57_07540</name>
</gene>
<dbReference type="Proteomes" id="UP000234384">
    <property type="component" value="Unassembled WGS sequence"/>
</dbReference>
<dbReference type="Pfam" id="PF03816">
    <property type="entry name" value="LytR_cpsA_psr"/>
    <property type="match status" value="1"/>
</dbReference>
<dbReference type="PANTHER" id="PTHR33392:SF6">
    <property type="entry name" value="POLYISOPRENYL-TEICHOIC ACID--PEPTIDOGLYCAN TEICHOIC ACID TRANSFERASE TAGU"/>
    <property type="match status" value="1"/>
</dbReference>
<proteinExistence type="inferred from homology"/>
<dbReference type="InterPro" id="IPR050922">
    <property type="entry name" value="LytR/CpsA/Psr_CW_biosynth"/>
</dbReference>
<sequence length="281" mass="30706">MKQRLKKIILMITLLSVGGVLNLFGPSVSASGDASTFLIMGVDTADNIDTVGNEGAGRTDVMLLVTISDTSNRATVTSIPRDSYVEVPGHGTHKVNAAYPLGGSELSVQTVEQWLDIKIDYYVTVDMVAFRKVIDTLGGVTITPLATFELDGYAFEEGVPVTMDGEMALAYVRERNNSGGDYGRQERQRQLMSAVFDLVREEVTGVTQAIGLFQSLSEDLDTNLGLISLTRLFASYHDFNGEIEFHQLQGEGQYIDGVYFDVIDPTSLEEIKQLIKAETGE</sequence>
<name>A0A2I1JVB4_9LACT</name>
<comment type="caution">
    <text evidence="3">The sequence shown here is derived from an EMBL/GenBank/DDBJ whole genome shotgun (WGS) entry which is preliminary data.</text>
</comment>
<dbReference type="InterPro" id="IPR004474">
    <property type="entry name" value="LytR_CpsA_psr"/>
</dbReference>
<reference evidence="3 4" key="1">
    <citation type="submission" date="2017-12" db="EMBL/GenBank/DDBJ databases">
        <title>Phylogenetic diversity of female urinary microbiome.</title>
        <authorList>
            <person name="Thomas-White K."/>
            <person name="Wolfe A.J."/>
        </authorList>
    </citation>
    <scope>NUCLEOTIDE SEQUENCE [LARGE SCALE GENOMIC DNA]</scope>
    <source>
        <strain evidence="3 4">UMB0898</strain>
    </source>
</reference>
<dbReference type="RefSeq" id="WP_101954760.1">
    <property type="nucleotide sequence ID" value="NZ_PKHE01000029.1"/>
</dbReference>
<evidence type="ECO:0000256" key="1">
    <source>
        <dbReference type="ARBA" id="ARBA00006068"/>
    </source>
</evidence>
<organism evidence="3 4">
    <name type="scientific">Falseniella ignava</name>
    <dbReference type="NCBI Taxonomy" id="137730"/>
    <lineage>
        <taxon>Bacteria</taxon>
        <taxon>Bacillati</taxon>
        <taxon>Bacillota</taxon>
        <taxon>Bacilli</taxon>
        <taxon>Lactobacillales</taxon>
        <taxon>Aerococcaceae</taxon>
        <taxon>Falseniella</taxon>
    </lineage>
</organism>
<dbReference type="AlphaFoldDB" id="A0A2I1JVB4"/>
<dbReference type="OrthoDB" id="27330at2"/>
<protein>
    <recommendedName>
        <fullName evidence="2">Cell envelope-related transcriptional attenuator domain-containing protein</fullName>
    </recommendedName>
</protein>
<evidence type="ECO:0000313" key="3">
    <source>
        <dbReference type="EMBL" id="PKY87331.1"/>
    </source>
</evidence>
<dbReference type="EMBL" id="PKHE01000029">
    <property type="protein sequence ID" value="PKY87331.1"/>
    <property type="molecule type" value="Genomic_DNA"/>
</dbReference>
<comment type="similarity">
    <text evidence="1">Belongs to the LytR/CpsA/Psr (LCP) family.</text>
</comment>
<evidence type="ECO:0000313" key="4">
    <source>
        <dbReference type="Proteomes" id="UP000234384"/>
    </source>
</evidence>
<dbReference type="Gene3D" id="3.40.630.190">
    <property type="entry name" value="LCP protein"/>
    <property type="match status" value="1"/>
</dbReference>